<dbReference type="EMBL" id="LAVV01009447">
    <property type="protein sequence ID" value="KNZ50561.1"/>
    <property type="molecule type" value="Genomic_DNA"/>
</dbReference>
<evidence type="ECO:0000313" key="3">
    <source>
        <dbReference type="Proteomes" id="UP000037035"/>
    </source>
</evidence>
<accession>A0A0L6UPU7</accession>
<dbReference type="AlphaFoldDB" id="A0A0L6UPU7"/>
<name>A0A0L6UPU7_9BASI</name>
<protein>
    <submittedName>
        <fullName evidence="2">Uncharacterized protein</fullName>
    </submittedName>
</protein>
<gene>
    <name evidence="2" type="ORF">VP01_4350g3</name>
</gene>
<dbReference type="Proteomes" id="UP000037035">
    <property type="component" value="Unassembled WGS sequence"/>
</dbReference>
<dbReference type="VEuPathDB" id="FungiDB:VP01_4350g3"/>
<evidence type="ECO:0000313" key="2">
    <source>
        <dbReference type="EMBL" id="KNZ50561.1"/>
    </source>
</evidence>
<feature type="compositionally biased region" description="Basic and acidic residues" evidence="1">
    <location>
        <begin position="8"/>
        <end position="18"/>
    </location>
</feature>
<feature type="region of interest" description="Disordered" evidence="1">
    <location>
        <begin position="1"/>
        <end position="53"/>
    </location>
</feature>
<keyword evidence="3" id="KW-1185">Reference proteome</keyword>
<organism evidence="2 3">
    <name type="scientific">Puccinia sorghi</name>
    <dbReference type="NCBI Taxonomy" id="27349"/>
    <lineage>
        <taxon>Eukaryota</taxon>
        <taxon>Fungi</taxon>
        <taxon>Dikarya</taxon>
        <taxon>Basidiomycota</taxon>
        <taxon>Pucciniomycotina</taxon>
        <taxon>Pucciniomycetes</taxon>
        <taxon>Pucciniales</taxon>
        <taxon>Pucciniaceae</taxon>
        <taxon>Puccinia</taxon>
    </lineage>
</organism>
<feature type="compositionally biased region" description="Low complexity" evidence="1">
    <location>
        <begin position="29"/>
        <end position="38"/>
    </location>
</feature>
<sequence>MILNNQHENSDIKTRLIDNMDEGSGAGSGSSQAGASGSISVAQPGFQNSKGCC</sequence>
<proteinExistence type="predicted"/>
<dbReference type="STRING" id="27349.A0A0L6UPU7"/>
<comment type="caution">
    <text evidence="2">The sequence shown here is derived from an EMBL/GenBank/DDBJ whole genome shotgun (WGS) entry which is preliminary data.</text>
</comment>
<feature type="compositionally biased region" description="Polar residues" evidence="1">
    <location>
        <begin position="39"/>
        <end position="53"/>
    </location>
</feature>
<reference evidence="2 3" key="1">
    <citation type="submission" date="2015-08" db="EMBL/GenBank/DDBJ databases">
        <title>Next Generation Sequencing and Analysis of the Genome of Puccinia sorghi L Schw, the Causal Agent of Maize Common Rust.</title>
        <authorList>
            <person name="Rochi L."/>
            <person name="Burguener G."/>
            <person name="Darino M."/>
            <person name="Turjanski A."/>
            <person name="Kreff E."/>
            <person name="Dieguez M.J."/>
            <person name="Sacco F."/>
        </authorList>
    </citation>
    <scope>NUCLEOTIDE SEQUENCE [LARGE SCALE GENOMIC DNA]</scope>
    <source>
        <strain evidence="2 3">RO10H11247</strain>
    </source>
</reference>
<evidence type="ECO:0000256" key="1">
    <source>
        <dbReference type="SAM" id="MobiDB-lite"/>
    </source>
</evidence>